<dbReference type="STRING" id="1291052.FC18_GL002327"/>
<protein>
    <submittedName>
        <fullName evidence="1">Uncharacterized protein</fullName>
    </submittedName>
</protein>
<dbReference type="PATRIC" id="fig|1291052.5.peg.2401"/>
<gene>
    <name evidence="1" type="ORF">FC18_GL002327</name>
</gene>
<dbReference type="Proteomes" id="UP000051679">
    <property type="component" value="Unassembled WGS sequence"/>
</dbReference>
<dbReference type="EMBL" id="AYYO01000050">
    <property type="protein sequence ID" value="KRM54617.1"/>
    <property type="molecule type" value="Genomic_DNA"/>
</dbReference>
<sequence>MQALLDKVRTLSVKADGQKDEEYQAITEFTMQKVVDDVANYTHVPIEELPEALDTTIVALALNAIAELGLLNAVSDDNAAVASLSEGDTSVSFVSPLAAYQALSGANTITTNYQAKLNTFRVVKR</sequence>
<organism evidence="1 2">
    <name type="scientific">Lacticaseibacillus sharpeae JCM 1186 = DSM 20505</name>
    <dbReference type="NCBI Taxonomy" id="1291052"/>
    <lineage>
        <taxon>Bacteria</taxon>
        <taxon>Bacillati</taxon>
        <taxon>Bacillota</taxon>
        <taxon>Bacilli</taxon>
        <taxon>Lactobacillales</taxon>
        <taxon>Lactobacillaceae</taxon>
        <taxon>Lacticaseibacillus</taxon>
    </lineage>
</organism>
<comment type="caution">
    <text evidence="1">The sequence shown here is derived from an EMBL/GenBank/DDBJ whole genome shotgun (WGS) entry which is preliminary data.</text>
</comment>
<name>A0A0R1ZSG5_9LACO</name>
<reference evidence="1 2" key="1">
    <citation type="journal article" date="2015" name="Genome Announc.">
        <title>Expanding the biotechnology potential of lactobacilli through comparative genomics of 213 strains and associated genera.</title>
        <authorList>
            <person name="Sun Z."/>
            <person name="Harris H.M."/>
            <person name="McCann A."/>
            <person name="Guo C."/>
            <person name="Argimon S."/>
            <person name="Zhang W."/>
            <person name="Yang X."/>
            <person name="Jeffery I.B."/>
            <person name="Cooney J.C."/>
            <person name="Kagawa T.F."/>
            <person name="Liu W."/>
            <person name="Song Y."/>
            <person name="Salvetti E."/>
            <person name="Wrobel A."/>
            <person name="Rasinkangas P."/>
            <person name="Parkhill J."/>
            <person name="Rea M.C."/>
            <person name="O'Sullivan O."/>
            <person name="Ritari J."/>
            <person name="Douillard F.P."/>
            <person name="Paul Ross R."/>
            <person name="Yang R."/>
            <person name="Briner A.E."/>
            <person name="Felis G.E."/>
            <person name="de Vos W.M."/>
            <person name="Barrangou R."/>
            <person name="Klaenhammer T.R."/>
            <person name="Caufield P.W."/>
            <person name="Cui Y."/>
            <person name="Zhang H."/>
            <person name="O'Toole P.W."/>
        </authorList>
    </citation>
    <scope>NUCLEOTIDE SEQUENCE [LARGE SCALE GENOMIC DNA]</scope>
    <source>
        <strain evidence="1 2">DSM 20505</strain>
    </source>
</reference>
<proteinExistence type="predicted"/>
<evidence type="ECO:0000313" key="2">
    <source>
        <dbReference type="Proteomes" id="UP000051679"/>
    </source>
</evidence>
<accession>A0A0R1ZSG5</accession>
<evidence type="ECO:0000313" key="1">
    <source>
        <dbReference type="EMBL" id="KRM54617.1"/>
    </source>
</evidence>
<keyword evidence="2" id="KW-1185">Reference proteome</keyword>
<dbReference type="AlphaFoldDB" id="A0A0R1ZSG5"/>